<dbReference type="SUPFAM" id="SSF75217">
    <property type="entry name" value="alpha/beta knot"/>
    <property type="match status" value="1"/>
</dbReference>
<dbReference type="InterPro" id="IPR023148">
    <property type="entry name" value="tRNA_m1G_MeTrfase_C_sf"/>
</dbReference>
<feature type="binding site" evidence="15 16">
    <location>
        <position position="110"/>
    </location>
    <ligand>
        <name>S-adenosyl-L-methionine</name>
        <dbReference type="ChEBI" id="CHEBI:59789"/>
    </ligand>
</feature>
<evidence type="ECO:0000256" key="1">
    <source>
        <dbReference type="ARBA" id="ARBA00002634"/>
    </source>
</evidence>
<dbReference type="InterPro" id="IPR016009">
    <property type="entry name" value="tRNA_MeTrfase_TRMD/TRM10"/>
</dbReference>
<dbReference type="PANTHER" id="PTHR46417">
    <property type="entry name" value="TRNA (GUANINE-N(1)-)-METHYLTRANSFERASE"/>
    <property type="match status" value="1"/>
</dbReference>
<dbReference type="GO" id="GO:0002939">
    <property type="term" value="P:tRNA N1-guanine methylation"/>
    <property type="evidence" value="ECO:0007669"/>
    <property type="project" value="TreeGrafter"/>
</dbReference>
<keyword evidence="10 15" id="KW-0949">S-adenosyl-L-methionine</keyword>
<accession>A0A3A4QRP9</accession>
<dbReference type="GO" id="GO:0052906">
    <property type="term" value="F:tRNA (guanine(37)-N1)-methyltransferase activity"/>
    <property type="evidence" value="ECO:0007669"/>
    <property type="project" value="UniProtKB-UniRule"/>
</dbReference>
<keyword evidence="7 15" id="KW-0963">Cytoplasm</keyword>
<evidence type="ECO:0000256" key="11">
    <source>
        <dbReference type="ARBA" id="ARBA00022694"/>
    </source>
</evidence>
<evidence type="ECO:0000256" key="5">
    <source>
        <dbReference type="ARBA" id="ARBA00012807"/>
    </source>
</evidence>
<dbReference type="FunFam" id="1.10.1270.20:FF:000001">
    <property type="entry name" value="tRNA (guanine-N(1)-)-methyltransferase"/>
    <property type="match status" value="1"/>
</dbReference>
<comment type="function">
    <text evidence="1 15 17">Specifically methylates guanosine-37 in various tRNAs.</text>
</comment>
<comment type="similarity">
    <text evidence="3 15 17">Belongs to the RNA methyltransferase TrmD family.</text>
</comment>
<keyword evidence="9 15" id="KW-0808">Transferase</keyword>
<dbReference type="PIRSF" id="PIRSF000386">
    <property type="entry name" value="tRNA_mtase"/>
    <property type="match status" value="1"/>
</dbReference>
<dbReference type="GO" id="GO:0005829">
    <property type="term" value="C:cytosol"/>
    <property type="evidence" value="ECO:0007669"/>
    <property type="project" value="TreeGrafter"/>
</dbReference>
<organism evidence="19 20">
    <name type="scientific">Candidatus Auribacter fodinae</name>
    <dbReference type="NCBI Taxonomy" id="2093366"/>
    <lineage>
        <taxon>Bacteria</taxon>
        <taxon>Pseudomonadati</taxon>
        <taxon>Candidatus Auribacterota</taxon>
        <taxon>Candidatus Auribacteria</taxon>
        <taxon>Candidatus Auribacterales</taxon>
        <taxon>Candidatus Auribacteraceae</taxon>
        <taxon>Candidatus Auribacter</taxon>
    </lineage>
</organism>
<evidence type="ECO:0000256" key="6">
    <source>
        <dbReference type="ARBA" id="ARBA00014679"/>
    </source>
</evidence>
<dbReference type="Gene3D" id="3.40.1280.10">
    <property type="match status" value="1"/>
</dbReference>
<dbReference type="NCBIfam" id="NF000648">
    <property type="entry name" value="PRK00026.1"/>
    <property type="match status" value="1"/>
</dbReference>
<dbReference type="EMBL" id="QZJZ01000092">
    <property type="protein sequence ID" value="RJP56690.1"/>
    <property type="molecule type" value="Genomic_DNA"/>
</dbReference>
<evidence type="ECO:0000313" key="20">
    <source>
        <dbReference type="Proteomes" id="UP000266426"/>
    </source>
</evidence>
<dbReference type="Proteomes" id="UP000266426">
    <property type="component" value="Unassembled WGS sequence"/>
</dbReference>
<evidence type="ECO:0000256" key="16">
    <source>
        <dbReference type="PIRSR" id="PIRSR000386-1"/>
    </source>
</evidence>
<dbReference type="Pfam" id="PF01746">
    <property type="entry name" value="tRNA_m1G_MT"/>
    <property type="match status" value="1"/>
</dbReference>
<evidence type="ECO:0000256" key="10">
    <source>
        <dbReference type="ARBA" id="ARBA00022691"/>
    </source>
</evidence>
<dbReference type="InterPro" id="IPR002649">
    <property type="entry name" value="tRNA_m1G_MeTrfase_TrmD"/>
</dbReference>
<dbReference type="InterPro" id="IPR029026">
    <property type="entry name" value="tRNA_m1G_MTases_N"/>
</dbReference>
<dbReference type="InterPro" id="IPR029028">
    <property type="entry name" value="Alpha/beta_knot_MTases"/>
</dbReference>
<evidence type="ECO:0000256" key="15">
    <source>
        <dbReference type="HAMAP-Rule" id="MF_00605"/>
    </source>
</evidence>
<dbReference type="Gene3D" id="1.10.1270.20">
    <property type="entry name" value="tRNA(m1g37)methyltransferase, domain 2"/>
    <property type="match status" value="1"/>
</dbReference>
<sequence>MRIDILSIFSENYFAPLNDSIVKRAQESGVVQIGYRNLRDYTDDLHRTVDDRPYGGGPGMVFKLEPLYNAITDIKREESVLICPSPCGEVLCQSVIKDLLCYKHIIFICGHYEGIDDRINNLFPVREISIGDYVLTSGALASTVIIDAVVRQIPGVVGCGDSVLEDSFYDGLLDHPHYTRPAEFMGLRVPEVLLSGNHHEIAKWRKEKAEESTKRRRPDLWERYMKSKHIY</sequence>
<protein>
    <recommendedName>
        <fullName evidence="6 15">tRNA (guanine-N(1)-)-methyltransferase</fullName>
        <ecNumber evidence="5 15">2.1.1.228</ecNumber>
    </recommendedName>
    <alternativeName>
        <fullName evidence="12 15">M1G-methyltransferase</fullName>
    </alternativeName>
    <alternativeName>
        <fullName evidence="13 15">tRNA [GM37] methyltransferase</fullName>
    </alternativeName>
</protein>
<dbReference type="EC" id="2.1.1.228" evidence="5 15"/>
<gene>
    <name evidence="15 19" type="primary">trmD</name>
    <name evidence="19" type="ORF">C4541_11830</name>
</gene>
<dbReference type="HAMAP" id="MF_00605">
    <property type="entry name" value="TrmD"/>
    <property type="match status" value="1"/>
</dbReference>
<evidence type="ECO:0000256" key="7">
    <source>
        <dbReference type="ARBA" id="ARBA00022490"/>
    </source>
</evidence>
<evidence type="ECO:0000256" key="2">
    <source>
        <dbReference type="ARBA" id="ARBA00004496"/>
    </source>
</evidence>
<feature type="domain" description="tRNA methyltransferase TRMD/TRM10-type" evidence="18">
    <location>
        <begin position="1"/>
        <end position="222"/>
    </location>
</feature>
<evidence type="ECO:0000256" key="4">
    <source>
        <dbReference type="ARBA" id="ARBA00011738"/>
    </source>
</evidence>
<evidence type="ECO:0000256" key="9">
    <source>
        <dbReference type="ARBA" id="ARBA00022679"/>
    </source>
</evidence>
<evidence type="ECO:0000256" key="13">
    <source>
        <dbReference type="ARBA" id="ARBA00033392"/>
    </source>
</evidence>
<evidence type="ECO:0000256" key="12">
    <source>
        <dbReference type="ARBA" id="ARBA00029736"/>
    </source>
</evidence>
<evidence type="ECO:0000259" key="18">
    <source>
        <dbReference type="Pfam" id="PF01746"/>
    </source>
</evidence>
<evidence type="ECO:0000256" key="17">
    <source>
        <dbReference type="RuleBase" id="RU003464"/>
    </source>
</evidence>
<name>A0A3A4QRP9_9BACT</name>
<dbReference type="CDD" id="cd18080">
    <property type="entry name" value="TrmD-like"/>
    <property type="match status" value="1"/>
</dbReference>
<evidence type="ECO:0000256" key="14">
    <source>
        <dbReference type="ARBA" id="ARBA00047783"/>
    </source>
</evidence>
<feature type="binding site" evidence="15 16">
    <location>
        <begin position="130"/>
        <end position="135"/>
    </location>
    <ligand>
        <name>S-adenosyl-L-methionine</name>
        <dbReference type="ChEBI" id="CHEBI:59789"/>
    </ligand>
</feature>
<comment type="subcellular location">
    <subcellularLocation>
        <location evidence="2 15 17">Cytoplasm</location>
    </subcellularLocation>
</comment>
<evidence type="ECO:0000256" key="8">
    <source>
        <dbReference type="ARBA" id="ARBA00022603"/>
    </source>
</evidence>
<evidence type="ECO:0000256" key="3">
    <source>
        <dbReference type="ARBA" id="ARBA00007630"/>
    </source>
</evidence>
<dbReference type="AlphaFoldDB" id="A0A3A4QRP9"/>
<keyword evidence="11 15" id="KW-0819">tRNA processing</keyword>
<dbReference type="NCBIfam" id="TIGR00088">
    <property type="entry name" value="trmD"/>
    <property type="match status" value="1"/>
</dbReference>
<comment type="catalytic activity">
    <reaction evidence="14 15 17">
        <text>guanosine(37) in tRNA + S-adenosyl-L-methionine = N(1)-methylguanosine(37) in tRNA + S-adenosyl-L-homocysteine + H(+)</text>
        <dbReference type="Rhea" id="RHEA:36899"/>
        <dbReference type="Rhea" id="RHEA-COMP:10145"/>
        <dbReference type="Rhea" id="RHEA-COMP:10147"/>
        <dbReference type="ChEBI" id="CHEBI:15378"/>
        <dbReference type="ChEBI" id="CHEBI:57856"/>
        <dbReference type="ChEBI" id="CHEBI:59789"/>
        <dbReference type="ChEBI" id="CHEBI:73542"/>
        <dbReference type="ChEBI" id="CHEBI:74269"/>
        <dbReference type="EC" id="2.1.1.228"/>
    </reaction>
</comment>
<keyword evidence="8 15" id="KW-0489">Methyltransferase</keyword>
<proteinExistence type="inferred from homology"/>
<comment type="subunit">
    <text evidence="4 15 17">Homodimer.</text>
</comment>
<reference evidence="19 20" key="1">
    <citation type="journal article" date="2017" name="ISME J.">
        <title>Energy and carbon metabolisms in a deep terrestrial subsurface fluid microbial community.</title>
        <authorList>
            <person name="Momper L."/>
            <person name="Jungbluth S.P."/>
            <person name="Lee M.D."/>
            <person name="Amend J.P."/>
        </authorList>
    </citation>
    <scope>NUCLEOTIDE SEQUENCE [LARGE SCALE GENOMIC DNA]</scope>
    <source>
        <strain evidence="19">SURF_26</strain>
    </source>
</reference>
<comment type="caution">
    <text evidence="19">The sequence shown here is derived from an EMBL/GenBank/DDBJ whole genome shotgun (WGS) entry which is preliminary data.</text>
</comment>
<dbReference type="PANTHER" id="PTHR46417:SF1">
    <property type="entry name" value="TRNA (GUANINE-N(1)-)-METHYLTRANSFERASE"/>
    <property type="match status" value="1"/>
</dbReference>
<evidence type="ECO:0000313" key="19">
    <source>
        <dbReference type="EMBL" id="RJP56690.1"/>
    </source>
</evidence>